<dbReference type="eggNOG" id="COG1583">
    <property type="taxonomic scope" value="Bacteria"/>
</dbReference>
<dbReference type="EMBL" id="CP002164">
    <property type="protein sequence ID" value="ADL43502.1"/>
    <property type="molecule type" value="Genomic_DNA"/>
</dbReference>
<dbReference type="STRING" id="608506.COB47_2262"/>
<evidence type="ECO:0000313" key="2">
    <source>
        <dbReference type="Proteomes" id="UP000000347"/>
    </source>
</evidence>
<keyword evidence="2" id="KW-1185">Reference proteome</keyword>
<gene>
    <name evidence="1" type="ordered locus">COB47_2262</name>
</gene>
<dbReference type="OrthoDB" id="1715929at2"/>
<sequence length="200" mass="23952">MAHYFVFNFFAKEDGVFLPSSYYNELFHVIRKLLSTELFTITTVRTRNKREVEDGVWVFENFRIYLATPFVELVTQNIFKIYEVLNSLFKGICLKSISSRKVEVKSKGTLLSGVYAQKEGRCIEYEKEPEIFSETLRQQLLDIYYKRFGKYPEDQRFFFLITKDLKKQHVIDGRIEYFGKIEIFASKELLEMFCQMFHIR</sequence>
<dbReference type="RefSeq" id="WP_013291496.1">
    <property type="nucleotide sequence ID" value="NC_014392.1"/>
</dbReference>
<reference evidence="1 2" key="1">
    <citation type="journal article" date="2010" name="J. Bacteriol.">
        <title>Complete genome sequence of the cellulolytic thermophile Caldicellulosiruptor obsidiansis OB47T.</title>
        <authorList>
            <person name="Elkins J.G."/>
            <person name="Lochner A."/>
            <person name="Hamilton-Brehm S.D."/>
            <person name="Davenport K.W."/>
            <person name="Podar M."/>
            <person name="Brown S.D."/>
            <person name="Land M.L."/>
            <person name="Hauser L.J."/>
            <person name="Klingeman D.M."/>
            <person name="Raman B."/>
            <person name="Goodwin L.A."/>
            <person name="Tapia R."/>
            <person name="Meincke L.J."/>
            <person name="Detter J.C."/>
            <person name="Bruce D.C."/>
            <person name="Han C.S."/>
            <person name="Palumbo A.V."/>
            <person name="Cottingham R.W."/>
            <person name="Keller M."/>
            <person name="Graham D.E."/>
        </authorList>
    </citation>
    <scope>NUCLEOTIDE SEQUENCE [LARGE SCALE GENOMIC DNA]</scope>
    <source>
        <strain evidence="2">ATCC BAA-2073 / strain OB47</strain>
    </source>
</reference>
<dbReference type="KEGG" id="cob:COB47_2262"/>
<dbReference type="AlphaFoldDB" id="D9THM7"/>
<protein>
    <submittedName>
        <fullName evidence="1">Uncharacterized protein</fullName>
    </submittedName>
</protein>
<accession>D9THM7</accession>
<dbReference type="Proteomes" id="UP000000347">
    <property type="component" value="Chromosome"/>
</dbReference>
<dbReference type="HOGENOM" id="CLU_1365664_0_0_9"/>
<name>D9THM7_CALOO</name>
<organism evidence="1 2">
    <name type="scientific">Caldicellulosiruptor obsidiansis (strain ATCC BAA-2073 / JCM 16842 / OB47)</name>
    <dbReference type="NCBI Taxonomy" id="608506"/>
    <lineage>
        <taxon>Bacteria</taxon>
        <taxon>Bacillati</taxon>
        <taxon>Bacillota</taxon>
        <taxon>Bacillota incertae sedis</taxon>
        <taxon>Caldicellulosiruptorales</taxon>
        <taxon>Caldicellulosiruptoraceae</taxon>
        <taxon>Caldicellulosiruptor</taxon>
    </lineage>
</organism>
<evidence type="ECO:0000313" key="1">
    <source>
        <dbReference type="EMBL" id="ADL43502.1"/>
    </source>
</evidence>
<proteinExistence type="predicted"/>